<organism evidence="1 2">
    <name type="scientific">Pistacia atlantica</name>
    <dbReference type="NCBI Taxonomy" id="434234"/>
    <lineage>
        <taxon>Eukaryota</taxon>
        <taxon>Viridiplantae</taxon>
        <taxon>Streptophyta</taxon>
        <taxon>Embryophyta</taxon>
        <taxon>Tracheophyta</taxon>
        <taxon>Spermatophyta</taxon>
        <taxon>Magnoliopsida</taxon>
        <taxon>eudicotyledons</taxon>
        <taxon>Gunneridae</taxon>
        <taxon>Pentapetalae</taxon>
        <taxon>rosids</taxon>
        <taxon>malvids</taxon>
        <taxon>Sapindales</taxon>
        <taxon>Anacardiaceae</taxon>
        <taxon>Pistacia</taxon>
    </lineage>
</organism>
<keyword evidence="2" id="KW-1185">Reference proteome</keyword>
<name>A0ACC1B3K6_9ROSI</name>
<reference evidence="2" key="1">
    <citation type="journal article" date="2023" name="G3 (Bethesda)">
        <title>Genome assembly and association tests identify interacting loci associated with vigor, precocity, and sex in interspecific pistachio rootstocks.</title>
        <authorList>
            <person name="Palmer W."/>
            <person name="Jacygrad E."/>
            <person name="Sagayaradj S."/>
            <person name="Cavanaugh K."/>
            <person name="Han R."/>
            <person name="Bertier L."/>
            <person name="Beede B."/>
            <person name="Kafkas S."/>
            <person name="Golino D."/>
            <person name="Preece J."/>
            <person name="Michelmore R."/>
        </authorList>
    </citation>
    <scope>NUCLEOTIDE SEQUENCE [LARGE SCALE GENOMIC DNA]</scope>
</reference>
<dbReference type="Proteomes" id="UP001164250">
    <property type="component" value="Chromosome 7"/>
</dbReference>
<evidence type="ECO:0000313" key="2">
    <source>
        <dbReference type="Proteomes" id="UP001164250"/>
    </source>
</evidence>
<proteinExistence type="predicted"/>
<evidence type="ECO:0000313" key="1">
    <source>
        <dbReference type="EMBL" id="KAJ0093466.1"/>
    </source>
</evidence>
<dbReference type="EMBL" id="CM047903">
    <property type="protein sequence ID" value="KAJ0093466.1"/>
    <property type="molecule type" value="Genomic_DNA"/>
</dbReference>
<sequence length="227" mass="25776">MDPQSHSQVQDVLLTVNEVEPYTAAERIEQILEPLGYHREADGVDEAIKRFLRHDNDVTTLLELGFLFENQLPNPDFPDIQLADIKNLLAETQFQQVCVLDTRAYNTVIDGFFKSGKVSKAYQLLEGNEDKGHHPTVDTYGSVLDGLAKIDRLDEANYMLFEEAKLYIYKGLTPNVYTWNCLLDALVQAEEINEAPVCFQSMNDLKCTPNHVRLEMVFARLPLIVVG</sequence>
<accession>A0ACC1B3K6</accession>
<protein>
    <submittedName>
        <fullName evidence="1">Uncharacterized protein</fullName>
    </submittedName>
</protein>
<comment type="caution">
    <text evidence="1">The sequence shown here is derived from an EMBL/GenBank/DDBJ whole genome shotgun (WGS) entry which is preliminary data.</text>
</comment>
<gene>
    <name evidence="1" type="ORF">Patl1_25062</name>
</gene>